<reference evidence="1" key="1">
    <citation type="submission" date="2019-09" db="EMBL/GenBank/DDBJ databases">
        <title>Draft genome information of white flower Hibiscus syriacus.</title>
        <authorList>
            <person name="Kim Y.-M."/>
        </authorList>
    </citation>
    <scope>NUCLEOTIDE SEQUENCE [LARGE SCALE GENOMIC DNA]</scope>
    <source>
        <strain evidence="1">YM2019G1</strain>
    </source>
</reference>
<dbReference type="AlphaFoldDB" id="A0A6A2WL00"/>
<accession>A0A6A2WL00</accession>
<dbReference type="GO" id="GO:0016071">
    <property type="term" value="P:mRNA metabolic process"/>
    <property type="evidence" value="ECO:0007669"/>
    <property type="project" value="UniProtKB-ARBA"/>
</dbReference>
<dbReference type="InterPro" id="IPR028322">
    <property type="entry name" value="PNRC-like_rgn"/>
</dbReference>
<name>A0A6A2WL00_HIBSY</name>
<dbReference type="EMBL" id="VEPZ02001733">
    <property type="protein sequence ID" value="KAE8660108.1"/>
    <property type="molecule type" value="Genomic_DNA"/>
</dbReference>
<dbReference type="Pfam" id="PF15365">
    <property type="entry name" value="PNRC"/>
    <property type="match status" value="1"/>
</dbReference>
<dbReference type="Proteomes" id="UP000436088">
    <property type="component" value="Unassembled WGS sequence"/>
</dbReference>
<sequence>MGTEVLRPQDCLSERIRVPPTVCPRRRYGNGTFNPGYYYANNNNDGNVRFIKKPAQKKRIGPEQQVSKKYDSTDDLKTVRNNAMMEKVTILRRGESLDTKIKSIDGIKVVDIKSSVMEKSDLYAGSAFFVSPAPSSLPLPSFSKKKEVPVDELATKGLRRLLQLDL</sequence>
<keyword evidence="2" id="KW-1185">Reference proteome</keyword>
<organism evidence="1 2">
    <name type="scientific">Hibiscus syriacus</name>
    <name type="common">Rose of Sharon</name>
    <dbReference type="NCBI Taxonomy" id="106335"/>
    <lineage>
        <taxon>Eukaryota</taxon>
        <taxon>Viridiplantae</taxon>
        <taxon>Streptophyta</taxon>
        <taxon>Embryophyta</taxon>
        <taxon>Tracheophyta</taxon>
        <taxon>Spermatophyta</taxon>
        <taxon>Magnoliopsida</taxon>
        <taxon>eudicotyledons</taxon>
        <taxon>Gunneridae</taxon>
        <taxon>Pentapetalae</taxon>
        <taxon>rosids</taxon>
        <taxon>malvids</taxon>
        <taxon>Malvales</taxon>
        <taxon>Malvaceae</taxon>
        <taxon>Malvoideae</taxon>
        <taxon>Hibiscus</taxon>
    </lineage>
</organism>
<evidence type="ECO:0000313" key="1">
    <source>
        <dbReference type="EMBL" id="KAE8660108.1"/>
    </source>
</evidence>
<dbReference type="PANTHER" id="PTHR33670:SF1">
    <property type="entry name" value="OS09G0416300 PROTEIN"/>
    <property type="match status" value="1"/>
</dbReference>
<protein>
    <submittedName>
        <fullName evidence="1">Uncharacterized protein</fullName>
    </submittedName>
</protein>
<dbReference type="PANTHER" id="PTHR33670">
    <property type="entry name" value="SPLICING FACTOR, PROLINE- AND GLUTAMINE-RICH-LIKE"/>
    <property type="match status" value="1"/>
</dbReference>
<proteinExistence type="predicted"/>
<evidence type="ECO:0000313" key="2">
    <source>
        <dbReference type="Proteomes" id="UP000436088"/>
    </source>
</evidence>
<comment type="caution">
    <text evidence="1">The sequence shown here is derived from an EMBL/GenBank/DDBJ whole genome shotgun (WGS) entry which is preliminary data.</text>
</comment>
<gene>
    <name evidence="1" type="ORF">F3Y22_tig00116958pilonHSYRG00085</name>
</gene>